<evidence type="ECO:0000313" key="7">
    <source>
        <dbReference type="EMBL" id="RNA31964.1"/>
    </source>
</evidence>
<keyword evidence="1" id="KW-0479">Metal-binding</keyword>
<feature type="region of interest" description="Disordered" evidence="5">
    <location>
        <begin position="1"/>
        <end position="41"/>
    </location>
</feature>
<dbReference type="OrthoDB" id="9984778at2759"/>
<evidence type="ECO:0000256" key="2">
    <source>
        <dbReference type="ARBA" id="ARBA00022771"/>
    </source>
</evidence>
<protein>
    <submittedName>
        <fullName evidence="7">RING finger 11</fullName>
    </submittedName>
</protein>
<accession>A0A3M7S815</accession>
<dbReference type="GO" id="GO:0006511">
    <property type="term" value="P:ubiquitin-dependent protein catabolic process"/>
    <property type="evidence" value="ECO:0007669"/>
    <property type="project" value="TreeGrafter"/>
</dbReference>
<dbReference type="PROSITE" id="PS50089">
    <property type="entry name" value="ZF_RING_2"/>
    <property type="match status" value="1"/>
</dbReference>
<dbReference type="EMBL" id="REGN01001876">
    <property type="protein sequence ID" value="RNA31964.1"/>
    <property type="molecule type" value="Genomic_DNA"/>
</dbReference>
<keyword evidence="2 4" id="KW-0863">Zinc-finger</keyword>
<gene>
    <name evidence="7" type="ORF">BpHYR1_008478</name>
</gene>
<keyword evidence="8" id="KW-1185">Reference proteome</keyword>
<sequence>MGNCLDRSMSSSSEDSEETLAESGAHRQRRRTRGSGPNRYVQLVDSSHSFSPSLMNPSRMFMARRERSFNSFSGTGASQSTEEAALSSSLPNQPFNLASTQQVYYLSPHIQRTADQLTEEDQIKLLKRKALIDQLPCGDYDENKKHKECAICMIDFEIKDRIKYLPCMHTFHESCIDAWLIRSLMCPCCMEPVDAGLLSAFE</sequence>
<dbReference type="PANTHER" id="PTHR46359">
    <property type="entry name" value="GEO07743P1"/>
    <property type="match status" value="1"/>
</dbReference>
<dbReference type="InterPro" id="IPR001841">
    <property type="entry name" value="Znf_RING"/>
</dbReference>
<name>A0A3M7S815_BRAPC</name>
<reference evidence="7 8" key="1">
    <citation type="journal article" date="2018" name="Sci. Rep.">
        <title>Genomic signatures of local adaptation to the degree of environmental predictability in rotifers.</title>
        <authorList>
            <person name="Franch-Gras L."/>
            <person name="Hahn C."/>
            <person name="Garcia-Roger E.M."/>
            <person name="Carmona M.J."/>
            <person name="Serra M."/>
            <person name="Gomez A."/>
        </authorList>
    </citation>
    <scope>NUCLEOTIDE SEQUENCE [LARGE SCALE GENOMIC DNA]</scope>
    <source>
        <strain evidence="7">HYR1</strain>
    </source>
</reference>
<dbReference type="Gene3D" id="3.30.40.10">
    <property type="entry name" value="Zinc/RING finger domain, C3HC4 (zinc finger)"/>
    <property type="match status" value="1"/>
</dbReference>
<dbReference type="InterPro" id="IPR052804">
    <property type="entry name" value="UEC_component"/>
</dbReference>
<feature type="domain" description="RING-type" evidence="6">
    <location>
        <begin position="149"/>
        <end position="189"/>
    </location>
</feature>
<evidence type="ECO:0000256" key="4">
    <source>
        <dbReference type="PROSITE-ProRule" id="PRU00175"/>
    </source>
</evidence>
<keyword evidence="3" id="KW-0862">Zinc</keyword>
<evidence type="ECO:0000259" key="6">
    <source>
        <dbReference type="PROSITE" id="PS50089"/>
    </source>
</evidence>
<dbReference type="Proteomes" id="UP000276133">
    <property type="component" value="Unassembled WGS sequence"/>
</dbReference>
<proteinExistence type="predicted"/>
<organism evidence="7 8">
    <name type="scientific">Brachionus plicatilis</name>
    <name type="common">Marine rotifer</name>
    <name type="synonym">Brachionus muelleri</name>
    <dbReference type="NCBI Taxonomy" id="10195"/>
    <lineage>
        <taxon>Eukaryota</taxon>
        <taxon>Metazoa</taxon>
        <taxon>Spiralia</taxon>
        <taxon>Gnathifera</taxon>
        <taxon>Rotifera</taxon>
        <taxon>Eurotatoria</taxon>
        <taxon>Monogononta</taxon>
        <taxon>Pseudotrocha</taxon>
        <taxon>Ploima</taxon>
        <taxon>Brachionidae</taxon>
        <taxon>Brachionus</taxon>
    </lineage>
</organism>
<dbReference type="InterPro" id="IPR042981">
    <property type="entry name" value="RNF11_RING-H2"/>
</dbReference>
<dbReference type="GO" id="GO:0000151">
    <property type="term" value="C:ubiquitin ligase complex"/>
    <property type="evidence" value="ECO:0007669"/>
    <property type="project" value="TreeGrafter"/>
</dbReference>
<dbReference type="InterPro" id="IPR013083">
    <property type="entry name" value="Znf_RING/FYVE/PHD"/>
</dbReference>
<dbReference type="PANTHER" id="PTHR46359:SF2">
    <property type="entry name" value="GEO07743P1"/>
    <property type="match status" value="1"/>
</dbReference>
<evidence type="ECO:0000256" key="5">
    <source>
        <dbReference type="SAM" id="MobiDB-lite"/>
    </source>
</evidence>
<evidence type="ECO:0000313" key="8">
    <source>
        <dbReference type="Proteomes" id="UP000276133"/>
    </source>
</evidence>
<dbReference type="CDD" id="cd16468">
    <property type="entry name" value="RING-H2_RNF11"/>
    <property type="match status" value="1"/>
</dbReference>
<comment type="caution">
    <text evidence="7">The sequence shown here is derived from an EMBL/GenBank/DDBJ whole genome shotgun (WGS) entry which is preliminary data.</text>
</comment>
<dbReference type="SUPFAM" id="SSF57850">
    <property type="entry name" value="RING/U-box"/>
    <property type="match status" value="1"/>
</dbReference>
<dbReference type="STRING" id="10195.A0A3M7S815"/>
<dbReference type="Pfam" id="PF13639">
    <property type="entry name" value="zf-RING_2"/>
    <property type="match status" value="1"/>
</dbReference>
<dbReference type="GO" id="GO:0008270">
    <property type="term" value="F:zinc ion binding"/>
    <property type="evidence" value="ECO:0007669"/>
    <property type="project" value="UniProtKB-KW"/>
</dbReference>
<evidence type="ECO:0000256" key="3">
    <source>
        <dbReference type="ARBA" id="ARBA00022833"/>
    </source>
</evidence>
<dbReference type="SMART" id="SM00184">
    <property type="entry name" value="RING"/>
    <property type="match status" value="1"/>
</dbReference>
<dbReference type="AlphaFoldDB" id="A0A3M7S815"/>
<dbReference type="GO" id="GO:0061630">
    <property type="term" value="F:ubiquitin protein ligase activity"/>
    <property type="evidence" value="ECO:0007669"/>
    <property type="project" value="TreeGrafter"/>
</dbReference>
<evidence type="ECO:0000256" key="1">
    <source>
        <dbReference type="ARBA" id="ARBA00022723"/>
    </source>
</evidence>